<protein>
    <submittedName>
        <fullName evidence="2">Amidase</fullName>
    </submittedName>
</protein>
<dbReference type="RefSeq" id="WP_220664251.1">
    <property type="nucleotide sequence ID" value="NZ_CP069370.1"/>
</dbReference>
<dbReference type="Pfam" id="PF01425">
    <property type="entry name" value="Amidase"/>
    <property type="match status" value="1"/>
</dbReference>
<dbReference type="NCBIfam" id="NF005686">
    <property type="entry name" value="PRK07486.1"/>
    <property type="match status" value="1"/>
</dbReference>
<feature type="domain" description="Amidase" evidence="1">
    <location>
        <begin position="24"/>
        <end position="449"/>
    </location>
</feature>
<evidence type="ECO:0000313" key="3">
    <source>
        <dbReference type="Proteomes" id="UP000826300"/>
    </source>
</evidence>
<sequence>MSLTDLSASDLSRLVAARKLAPSEIMAAHLERIAAVNGAVNALVSLRDPDEVMAEARALDDAPRRGWLHGLPVAVKDLVATRGLRTTYGSPLFADFLPEADDLVAARMRAAGAVFVGKSNVPEWGQGSHSYNPVFGVTRNPYDLSRSAGGSSGGAAAALAARMVPVADGSDMMGSLRNPAAFCNVYGFRPSWGLVPADAVGDTYLNTLATEGPMGRTVEDVARFLEVLAGENPEVPFCRTAEPYADRLGGGVKGLRIGWLGDWGGAYAMEPGILEICRSALGQLEEMGAVVEEVVPPFPAEKLWLAWVALRAMLNAGAKRAFALDPAKRAKTKPETIWEIEQGMGLSAEAVYEASVIRSRWHARAAKLFETFDALVLPSAQVWPFPAEWDWPKEIAGRTMDTYHRWMEVVIPVSLIGLSALSVPVGFGAQGLPMGMQIAGRVGADALVLRIGQAWHEATDWPGKRPPVL</sequence>
<dbReference type="InterPro" id="IPR000120">
    <property type="entry name" value="Amidase"/>
</dbReference>
<dbReference type="PANTHER" id="PTHR11895:SF76">
    <property type="entry name" value="INDOLEACETAMIDE HYDROLASE"/>
    <property type="match status" value="1"/>
</dbReference>
<dbReference type="SUPFAM" id="SSF75304">
    <property type="entry name" value="Amidase signature (AS) enzymes"/>
    <property type="match status" value="1"/>
</dbReference>
<dbReference type="AlphaFoldDB" id="A0A8G1EEQ2"/>
<dbReference type="InterPro" id="IPR036928">
    <property type="entry name" value="AS_sf"/>
</dbReference>
<dbReference type="PANTHER" id="PTHR11895">
    <property type="entry name" value="TRANSAMIDASE"/>
    <property type="match status" value="1"/>
</dbReference>
<dbReference type="Proteomes" id="UP000826300">
    <property type="component" value="Chromosome"/>
</dbReference>
<reference evidence="2" key="1">
    <citation type="submission" date="2021-02" db="EMBL/GenBank/DDBJ databases">
        <title>Rhodobacter shimadae sp. nov., an aerobic anoxygenic phototrophic bacterium isolated from a hot spring.</title>
        <authorList>
            <person name="Muramatsu S."/>
            <person name="Haruta S."/>
            <person name="Hirose S."/>
            <person name="Hanada S."/>
        </authorList>
    </citation>
    <scope>NUCLEOTIDE SEQUENCE</scope>
    <source>
        <strain evidence="2">N10</strain>
    </source>
</reference>
<gene>
    <name evidence="2" type="ORF">JO391_09220</name>
</gene>
<keyword evidence="3" id="KW-1185">Reference proteome</keyword>
<dbReference type="GO" id="GO:0003824">
    <property type="term" value="F:catalytic activity"/>
    <property type="evidence" value="ECO:0007669"/>
    <property type="project" value="InterPro"/>
</dbReference>
<proteinExistence type="predicted"/>
<dbReference type="EMBL" id="CP069370">
    <property type="protein sequence ID" value="QYZ71651.1"/>
    <property type="molecule type" value="Genomic_DNA"/>
</dbReference>
<dbReference type="Gene3D" id="3.90.1300.10">
    <property type="entry name" value="Amidase signature (AS) domain"/>
    <property type="match status" value="1"/>
</dbReference>
<name>A0A8G1EEQ2_9RHOB</name>
<dbReference type="KEGG" id="nsm:JO391_09220"/>
<organism evidence="2 3">
    <name type="scientific">Neotabrizicola shimadae</name>
    <dbReference type="NCBI Taxonomy" id="2807096"/>
    <lineage>
        <taxon>Bacteria</taxon>
        <taxon>Pseudomonadati</taxon>
        <taxon>Pseudomonadota</taxon>
        <taxon>Alphaproteobacteria</taxon>
        <taxon>Rhodobacterales</taxon>
        <taxon>Paracoccaceae</taxon>
        <taxon>Neotabrizicola</taxon>
    </lineage>
</organism>
<accession>A0A8G1EEQ2</accession>
<evidence type="ECO:0000259" key="1">
    <source>
        <dbReference type="Pfam" id="PF01425"/>
    </source>
</evidence>
<dbReference type="InterPro" id="IPR023631">
    <property type="entry name" value="Amidase_dom"/>
</dbReference>
<evidence type="ECO:0000313" key="2">
    <source>
        <dbReference type="EMBL" id="QYZ71651.1"/>
    </source>
</evidence>